<gene>
    <name evidence="2" type="ORF">E3N88_39291</name>
</gene>
<evidence type="ECO:0000313" key="2">
    <source>
        <dbReference type="EMBL" id="KAD2805914.1"/>
    </source>
</evidence>
<dbReference type="OrthoDB" id="2410195at2759"/>
<dbReference type="EMBL" id="SZYD01000018">
    <property type="protein sequence ID" value="KAD2805914.1"/>
    <property type="molecule type" value="Genomic_DNA"/>
</dbReference>
<feature type="region of interest" description="Disordered" evidence="1">
    <location>
        <begin position="18"/>
        <end position="59"/>
    </location>
</feature>
<protein>
    <submittedName>
        <fullName evidence="2">Uncharacterized protein</fullName>
    </submittedName>
</protein>
<keyword evidence="3" id="KW-1185">Reference proteome</keyword>
<evidence type="ECO:0000313" key="3">
    <source>
        <dbReference type="Proteomes" id="UP000326396"/>
    </source>
</evidence>
<evidence type="ECO:0000256" key="1">
    <source>
        <dbReference type="SAM" id="MobiDB-lite"/>
    </source>
</evidence>
<accession>A0A5N6LWC3</accession>
<organism evidence="2 3">
    <name type="scientific">Mikania micrantha</name>
    <name type="common">bitter vine</name>
    <dbReference type="NCBI Taxonomy" id="192012"/>
    <lineage>
        <taxon>Eukaryota</taxon>
        <taxon>Viridiplantae</taxon>
        <taxon>Streptophyta</taxon>
        <taxon>Embryophyta</taxon>
        <taxon>Tracheophyta</taxon>
        <taxon>Spermatophyta</taxon>
        <taxon>Magnoliopsida</taxon>
        <taxon>eudicotyledons</taxon>
        <taxon>Gunneridae</taxon>
        <taxon>Pentapetalae</taxon>
        <taxon>asterids</taxon>
        <taxon>campanulids</taxon>
        <taxon>Asterales</taxon>
        <taxon>Asteraceae</taxon>
        <taxon>Asteroideae</taxon>
        <taxon>Heliantheae alliance</taxon>
        <taxon>Eupatorieae</taxon>
        <taxon>Mikania</taxon>
    </lineage>
</organism>
<dbReference type="Proteomes" id="UP000326396">
    <property type="component" value="Linkage Group LG8"/>
</dbReference>
<name>A0A5N6LWC3_9ASTR</name>
<comment type="caution">
    <text evidence="2">The sequence shown here is derived from an EMBL/GenBank/DDBJ whole genome shotgun (WGS) entry which is preliminary data.</text>
</comment>
<proteinExistence type="predicted"/>
<dbReference type="AlphaFoldDB" id="A0A5N6LWC3"/>
<sequence length="215" mass="23866">MALWLCEGKSYHPAKIITGEHGLGTKGGSASARSGTNGGQVGNPQHPRTPPGAANDEQGHRAHDRVLVPQMIGIRTIGLLRAAIRERKPCAKRSSYASGIAKRRYDQNLAALAPRDTTNLHFQLSNSILKLSNRVDRTRERFCKSGSSFYPQNSVWIGDVNECLNSQPRLRRKMSFERHRPRSSRKYDNEVPAAVGQNLSTAVRKTVYDYDGLTL</sequence>
<reference evidence="2 3" key="1">
    <citation type="submission" date="2019-05" db="EMBL/GenBank/DDBJ databases">
        <title>Mikania micrantha, genome provides insights into the molecular mechanism of rapid growth.</title>
        <authorList>
            <person name="Liu B."/>
        </authorList>
    </citation>
    <scope>NUCLEOTIDE SEQUENCE [LARGE SCALE GENOMIC DNA]</scope>
    <source>
        <strain evidence="2">NLD-2019</strain>
        <tissue evidence="2">Leaf</tissue>
    </source>
</reference>